<feature type="compositionally biased region" description="Low complexity" evidence="1">
    <location>
        <begin position="144"/>
        <end position="175"/>
    </location>
</feature>
<protein>
    <recommendedName>
        <fullName evidence="2">Apple domain-containing protein</fullName>
    </recommendedName>
</protein>
<reference evidence="3" key="1">
    <citation type="submission" date="2017-09" db="EMBL/GenBank/DDBJ databases">
        <title>Polyketide synthases of a Diaporthe helianthi virulent isolate.</title>
        <authorList>
            <person name="Baroncelli R."/>
        </authorList>
    </citation>
    <scope>NUCLEOTIDE SEQUENCE [LARGE SCALE GENOMIC DNA]</scope>
    <source>
        <strain evidence="3">7/96</strain>
    </source>
</reference>
<dbReference type="InterPro" id="IPR003609">
    <property type="entry name" value="Pan_app"/>
</dbReference>
<dbReference type="Proteomes" id="UP000094444">
    <property type="component" value="Unassembled WGS sequence"/>
</dbReference>
<dbReference type="InParanoid" id="A0A2P5HMX3"/>
<comment type="caution">
    <text evidence="3">The sequence shown here is derived from an EMBL/GenBank/DDBJ whole genome shotgun (WGS) entry which is preliminary data.</text>
</comment>
<dbReference type="PROSITE" id="PS50948">
    <property type="entry name" value="PAN"/>
    <property type="match status" value="1"/>
</dbReference>
<feature type="region of interest" description="Disordered" evidence="1">
    <location>
        <begin position="133"/>
        <end position="204"/>
    </location>
</feature>
<organism evidence="3 4">
    <name type="scientific">Diaporthe helianthi</name>
    <dbReference type="NCBI Taxonomy" id="158607"/>
    <lineage>
        <taxon>Eukaryota</taxon>
        <taxon>Fungi</taxon>
        <taxon>Dikarya</taxon>
        <taxon>Ascomycota</taxon>
        <taxon>Pezizomycotina</taxon>
        <taxon>Sordariomycetes</taxon>
        <taxon>Sordariomycetidae</taxon>
        <taxon>Diaporthales</taxon>
        <taxon>Diaporthaceae</taxon>
        <taxon>Diaporthe</taxon>
    </lineage>
</organism>
<dbReference type="AlphaFoldDB" id="A0A2P5HMX3"/>
<evidence type="ECO:0000259" key="2">
    <source>
        <dbReference type="PROSITE" id="PS50948"/>
    </source>
</evidence>
<feature type="domain" description="Apple" evidence="2">
    <location>
        <begin position="13"/>
        <end position="86"/>
    </location>
</feature>
<proteinExistence type="predicted"/>
<evidence type="ECO:0000256" key="1">
    <source>
        <dbReference type="SAM" id="MobiDB-lite"/>
    </source>
</evidence>
<sequence length="204" mass="21960">MPVVTVDRRSDICGVRGHYRDRGDYYFWSDSKQLASYPACSAQCASSDRCESFGFNGQVCMLFEMPLADNFDPDRQSSVKYFDVGCIQKDDTTLTKTVTTVTHTITRSIVLATGTGRPWQLANGTTGFYPVHRTGTANRFPLRPTTSSTTETAASAPSPTADVAATETAAADSTSGDVSELDSDSQINDGILAPTSNQTSPQND</sequence>
<gene>
    <name evidence="3" type="ORF">DHEL01_v210011</name>
</gene>
<evidence type="ECO:0000313" key="3">
    <source>
        <dbReference type="EMBL" id="POS71595.1"/>
    </source>
</evidence>
<accession>A0A2P5HMX3</accession>
<dbReference type="EMBL" id="MAVT02001224">
    <property type="protein sequence ID" value="POS71595.1"/>
    <property type="molecule type" value="Genomic_DNA"/>
</dbReference>
<name>A0A2P5HMX3_DIAHE</name>
<dbReference type="OrthoDB" id="3556996at2759"/>
<keyword evidence="4" id="KW-1185">Reference proteome</keyword>
<feature type="compositionally biased region" description="Polar residues" evidence="1">
    <location>
        <begin position="184"/>
        <end position="204"/>
    </location>
</feature>
<evidence type="ECO:0000313" key="4">
    <source>
        <dbReference type="Proteomes" id="UP000094444"/>
    </source>
</evidence>